<organism evidence="3 4">
    <name type="scientific">Edaphochlamys debaryana</name>
    <dbReference type="NCBI Taxonomy" id="47281"/>
    <lineage>
        <taxon>Eukaryota</taxon>
        <taxon>Viridiplantae</taxon>
        <taxon>Chlorophyta</taxon>
        <taxon>core chlorophytes</taxon>
        <taxon>Chlorophyceae</taxon>
        <taxon>CS clade</taxon>
        <taxon>Chlamydomonadales</taxon>
        <taxon>Chlamydomonadales incertae sedis</taxon>
        <taxon>Edaphochlamys</taxon>
    </lineage>
</organism>
<feature type="compositionally biased region" description="Low complexity" evidence="1">
    <location>
        <begin position="272"/>
        <end position="281"/>
    </location>
</feature>
<dbReference type="Pfam" id="PF03372">
    <property type="entry name" value="Exo_endo_phos"/>
    <property type="match status" value="1"/>
</dbReference>
<dbReference type="InterPro" id="IPR005135">
    <property type="entry name" value="Endo/exonuclease/phosphatase"/>
</dbReference>
<gene>
    <name evidence="3" type="ORF">HYH03_008180</name>
</gene>
<evidence type="ECO:0000313" key="3">
    <source>
        <dbReference type="EMBL" id="KAG2493666.1"/>
    </source>
</evidence>
<dbReference type="Gene3D" id="3.60.10.10">
    <property type="entry name" value="Endonuclease/exonuclease/phosphatase"/>
    <property type="match status" value="1"/>
</dbReference>
<dbReference type="PANTHER" id="PTHR12121">
    <property type="entry name" value="CARBON CATABOLITE REPRESSOR PROTEIN 4"/>
    <property type="match status" value="1"/>
</dbReference>
<accession>A0A835Y0K2</accession>
<evidence type="ECO:0000256" key="1">
    <source>
        <dbReference type="SAM" id="MobiDB-lite"/>
    </source>
</evidence>
<evidence type="ECO:0000313" key="4">
    <source>
        <dbReference type="Proteomes" id="UP000612055"/>
    </source>
</evidence>
<dbReference type="Proteomes" id="UP000612055">
    <property type="component" value="Unassembled WGS sequence"/>
</dbReference>
<name>A0A835Y0K2_9CHLO</name>
<evidence type="ECO:0000259" key="2">
    <source>
        <dbReference type="Pfam" id="PF03372"/>
    </source>
</evidence>
<dbReference type="GO" id="GO:0000175">
    <property type="term" value="F:3'-5'-RNA exonuclease activity"/>
    <property type="evidence" value="ECO:0007669"/>
    <property type="project" value="TreeGrafter"/>
</dbReference>
<keyword evidence="4" id="KW-1185">Reference proteome</keyword>
<comment type="caution">
    <text evidence="3">The sequence shown here is derived from an EMBL/GenBank/DDBJ whole genome shotgun (WGS) entry which is preliminary data.</text>
</comment>
<dbReference type="SUPFAM" id="SSF56219">
    <property type="entry name" value="DNase I-like"/>
    <property type="match status" value="1"/>
</dbReference>
<feature type="domain" description="Endonuclease/exonuclease/phosphatase" evidence="2">
    <location>
        <begin position="53"/>
        <end position="319"/>
    </location>
</feature>
<dbReference type="AlphaFoldDB" id="A0A835Y0K2"/>
<dbReference type="EMBL" id="JAEHOE010000036">
    <property type="protein sequence ID" value="KAG2493666.1"/>
    <property type="molecule type" value="Genomic_DNA"/>
</dbReference>
<dbReference type="InterPro" id="IPR036691">
    <property type="entry name" value="Endo/exonu/phosph_ase_sf"/>
</dbReference>
<feature type="region of interest" description="Disordered" evidence="1">
    <location>
        <begin position="267"/>
        <end position="301"/>
    </location>
</feature>
<protein>
    <recommendedName>
        <fullName evidence="2">Endonuclease/exonuclease/phosphatase domain-containing protein</fullName>
    </recommendedName>
</protein>
<dbReference type="InterPro" id="IPR050410">
    <property type="entry name" value="CCR4/nocturin_mRNA_transcr"/>
</dbReference>
<dbReference type="OrthoDB" id="2866996at2759"/>
<reference evidence="3" key="1">
    <citation type="journal article" date="2020" name="bioRxiv">
        <title>Comparative genomics of Chlamydomonas.</title>
        <authorList>
            <person name="Craig R.J."/>
            <person name="Hasan A.R."/>
            <person name="Ness R.W."/>
            <person name="Keightley P.D."/>
        </authorList>
    </citation>
    <scope>NUCLEOTIDE SEQUENCE</scope>
    <source>
        <strain evidence="3">CCAP 11/70</strain>
    </source>
</reference>
<dbReference type="PANTHER" id="PTHR12121:SF100">
    <property type="entry name" value="POLY(A)-SPECIFIC RIBONUCLEASE"/>
    <property type="match status" value="1"/>
</dbReference>
<sequence length="329" mass="33687">MAERGVRGEFLARQVSPVPGPAEGIALLWRDASLQALGAPRVIKFSDLEPGLAGLPPGVEGTAAWSKVRALGEGAVLALLRHRASGRLLVGACTHLFWDPTYPDVKALQAALLCGAIAAFAREAAAQEPPGPGGVGTVLMGDFNSLASKRAADRFDPQLPPGGFESGVYTLLSTGALAPEHPDHPATRVWAQPQAGAAAGPRFPAVPLQASGLSLASLSAQVWGREPPLTNRTASFAGCLDYVWLSTPHLAAASALAMPFDDGGWPPMGPQATTAAAATAGAGTGAGAATQEPRPGSWVDPVKDVAFGAVPDEHWPSDHLPVGGELLLL</sequence>
<proteinExistence type="predicted"/>